<feature type="compositionally biased region" description="Polar residues" evidence="1">
    <location>
        <begin position="36"/>
        <end position="64"/>
    </location>
</feature>
<dbReference type="HOGENOM" id="CLU_2307972_0_0_1"/>
<feature type="region of interest" description="Disordered" evidence="1">
    <location>
        <begin position="36"/>
        <end position="65"/>
    </location>
</feature>
<dbReference type="AlphaFoldDB" id="L8WQB2"/>
<name>L8WQB2_THACA</name>
<dbReference type="Proteomes" id="UP000011668">
    <property type="component" value="Unassembled WGS sequence"/>
</dbReference>
<feature type="region of interest" description="Disordered" evidence="1">
    <location>
        <begin position="1"/>
        <end position="23"/>
    </location>
</feature>
<gene>
    <name evidence="2" type="ORF">AG1IA_07001</name>
</gene>
<evidence type="ECO:0000256" key="1">
    <source>
        <dbReference type="SAM" id="MobiDB-lite"/>
    </source>
</evidence>
<evidence type="ECO:0000313" key="3">
    <source>
        <dbReference type="Proteomes" id="UP000011668"/>
    </source>
</evidence>
<protein>
    <submittedName>
        <fullName evidence="2">Uncharacterized protein</fullName>
    </submittedName>
</protein>
<comment type="caution">
    <text evidence="2">The sequence shown here is derived from an EMBL/GenBank/DDBJ whole genome shotgun (WGS) entry which is preliminary data.</text>
</comment>
<proteinExistence type="predicted"/>
<evidence type="ECO:0000313" key="2">
    <source>
        <dbReference type="EMBL" id="ELU38967.1"/>
    </source>
</evidence>
<keyword evidence="3" id="KW-1185">Reference proteome</keyword>
<organism evidence="2 3">
    <name type="scientific">Thanatephorus cucumeris (strain AG1-IA)</name>
    <name type="common">Rice sheath blight fungus</name>
    <name type="synonym">Rhizoctonia solani</name>
    <dbReference type="NCBI Taxonomy" id="983506"/>
    <lineage>
        <taxon>Eukaryota</taxon>
        <taxon>Fungi</taxon>
        <taxon>Dikarya</taxon>
        <taxon>Basidiomycota</taxon>
        <taxon>Agaricomycotina</taxon>
        <taxon>Agaricomycetes</taxon>
        <taxon>Cantharellales</taxon>
        <taxon>Ceratobasidiaceae</taxon>
        <taxon>Rhizoctonia</taxon>
        <taxon>Rhizoctonia solani AG-1</taxon>
    </lineage>
</organism>
<dbReference type="EMBL" id="AFRT01001974">
    <property type="protein sequence ID" value="ELU38967.1"/>
    <property type="molecule type" value="Genomic_DNA"/>
</dbReference>
<accession>L8WQB2</accession>
<reference evidence="2 3" key="1">
    <citation type="journal article" date="2013" name="Nat. Commun.">
        <title>The evolution and pathogenic mechanisms of the rice sheath blight pathogen.</title>
        <authorList>
            <person name="Zheng A."/>
            <person name="Lin R."/>
            <person name="Xu L."/>
            <person name="Qin P."/>
            <person name="Tang C."/>
            <person name="Ai P."/>
            <person name="Zhang D."/>
            <person name="Liu Y."/>
            <person name="Sun Z."/>
            <person name="Feng H."/>
            <person name="Wang Y."/>
            <person name="Chen Y."/>
            <person name="Liang X."/>
            <person name="Fu R."/>
            <person name="Li Q."/>
            <person name="Zhang J."/>
            <person name="Yu X."/>
            <person name="Xie Z."/>
            <person name="Ding L."/>
            <person name="Guan P."/>
            <person name="Tang J."/>
            <person name="Liang Y."/>
            <person name="Wang S."/>
            <person name="Deng Q."/>
            <person name="Li S."/>
            <person name="Zhu J."/>
            <person name="Wang L."/>
            <person name="Liu H."/>
            <person name="Li P."/>
        </authorList>
    </citation>
    <scope>NUCLEOTIDE SEQUENCE [LARGE SCALE GENOMIC DNA]</scope>
    <source>
        <strain evidence="3">AG-1 IA</strain>
    </source>
</reference>
<sequence length="100" mass="11102">MQTEWHIGHLSTPNPSSFPRIDSATKHFGTCLQQEMTQNDPSSSLGRGYDQTTFTTASTDNGNSPVRHLLRGKILRVNHTLTQKADKMSIPLKRMPPAQG</sequence>